<evidence type="ECO:0000256" key="1">
    <source>
        <dbReference type="SAM" id="MobiDB-lite"/>
    </source>
</evidence>
<dbReference type="eggNOG" id="COG3693">
    <property type="taxonomic scope" value="Bacteria"/>
</dbReference>
<name>A7VPI1_9FIRM</name>
<feature type="chain" id="PRO_5041856727" evidence="3">
    <location>
        <begin position="27"/>
        <end position="1797"/>
    </location>
</feature>
<dbReference type="InterPro" id="IPR011050">
    <property type="entry name" value="Pectin_lyase_fold/virulence"/>
</dbReference>
<dbReference type="Pfam" id="PF06452">
    <property type="entry name" value="CBM9_1"/>
    <property type="match status" value="1"/>
</dbReference>
<evidence type="ECO:0000256" key="2">
    <source>
        <dbReference type="SAM" id="Phobius"/>
    </source>
</evidence>
<feature type="domain" description="Ig-like" evidence="5">
    <location>
        <begin position="1657"/>
        <end position="1721"/>
    </location>
</feature>
<dbReference type="Pfam" id="PF13385">
    <property type="entry name" value="Laminin_G_3"/>
    <property type="match status" value="1"/>
</dbReference>
<keyword evidence="2" id="KW-1133">Transmembrane helix</keyword>
<reference evidence="7 9" key="3">
    <citation type="submission" date="2017-07" db="EMBL/GenBank/DDBJ databases">
        <title>Prevalence of linear plasmids in Cutibacterium (Propionibacterium) acnes isolates obtained from prostatic tissue.</title>
        <authorList>
            <person name="Davidsson S."/>
            <person name="Carlsson J."/>
            <person name="Molling P."/>
            <person name="Andren O."/>
            <person name="Andersson S.-O."/>
            <person name="Brzuszkiewicz E."/>
            <person name="Poehlein A."/>
            <person name="Al-Zeer M."/>
            <person name="Brinkmann V."/>
            <person name="Scavenius C."/>
            <person name="Nazipi S."/>
            <person name="Soderquist B."/>
            <person name="Bruggemann H."/>
        </authorList>
    </citation>
    <scope>NUCLEOTIDE SEQUENCE [LARGE SCALE GENOMIC DNA]</scope>
    <source>
        <strain evidence="7 9">DSM 753</strain>
    </source>
</reference>
<reference evidence="6 8" key="2">
    <citation type="submission" date="2007-08" db="EMBL/GenBank/DDBJ databases">
        <authorList>
            <person name="Fulton L."/>
            <person name="Clifton S."/>
            <person name="Fulton B."/>
            <person name="Xu J."/>
            <person name="Minx P."/>
            <person name="Pepin K.H."/>
            <person name="Johnson M."/>
            <person name="Thiruvilangam P."/>
            <person name="Bhonagiri V."/>
            <person name="Nash W.E."/>
            <person name="Wang C."/>
            <person name="Mardis E.R."/>
            <person name="Wilson R.K."/>
        </authorList>
    </citation>
    <scope>NUCLEOTIDE SEQUENCE [LARGE SCALE GENOMIC DNA]</scope>
    <source>
        <strain evidence="6 8">DSM 753</strain>
    </source>
</reference>
<keyword evidence="2" id="KW-0472">Membrane</keyword>
<keyword evidence="3" id="KW-0732">Signal</keyword>
<dbReference type="GO" id="GO:0030246">
    <property type="term" value="F:carbohydrate binding"/>
    <property type="evidence" value="ECO:0007669"/>
    <property type="project" value="InterPro"/>
</dbReference>
<dbReference type="Gene3D" id="2.60.40.1190">
    <property type="match status" value="1"/>
</dbReference>
<feature type="transmembrane region" description="Helical" evidence="2">
    <location>
        <begin position="1767"/>
        <end position="1791"/>
    </location>
</feature>
<dbReference type="EMBL" id="ABCB02000013">
    <property type="protein sequence ID" value="EDO62643.1"/>
    <property type="molecule type" value="Genomic_DNA"/>
</dbReference>
<dbReference type="Proteomes" id="UP000003490">
    <property type="component" value="Unassembled WGS sequence"/>
</dbReference>
<dbReference type="eggNOG" id="COG3420">
    <property type="taxonomic scope" value="Bacteria"/>
</dbReference>
<dbReference type="eggNOG" id="COG3583">
    <property type="taxonomic scope" value="Bacteria"/>
</dbReference>
<dbReference type="HOGENOM" id="CLU_240614_0_0_9"/>
<dbReference type="CDD" id="cd00005">
    <property type="entry name" value="CBM9_like_1"/>
    <property type="match status" value="1"/>
</dbReference>
<protein>
    <submittedName>
        <fullName evidence="6">Bacterial group 3 Ig-like protein</fullName>
    </submittedName>
</protein>
<keyword evidence="9" id="KW-1185">Reference proteome</keyword>
<organism evidence="6 8">
    <name type="scientific">[Clostridium] leptum DSM 753</name>
    <dbReference type="NCBI Taxonomy" id="428125"/>
    <lineage>
        <taxon>Bacteria</taxon>
        <taxon>Bacillati</taxon>
        <taxon>Bacillota</taxon>
        <taxon>Clostridia</taxon>
        <taxon>Eubacteriales</taxon>
        <taxon>Oscillospiraceae</taxon>
        <taxon>Oscillospiraceae incertae sedis</taxon>
    </lineage>
</organism>
<reference evidence="6 8" key="1">
    <citation type="submission" date="2007-08" db="EMBL/GenBank/DDBJ databases">
        <title>Draft genome sequence of Clostridium leptum (DSM 753).</title>
        <authorList>
            <person name="Sudarsanam P."/>
            <person name="Ley R."/>
            <person name="Guruge J."/>
            <person name="Turnbaugh P.J."/>
            <person name="Mahowald M."/>
            <person name="Liep D."/>
            <person name="Gordon J."/>
        </authorList>
    </citation>
    <scope>NUCLEOTIDE SEQUENCE [LARGE SCALE GENOMIC DNA]</scope>
    <source>
        <strain evidence="6 8">DSM 753</strain>
    </source>
</reference>
<evidence type="ECO:0000259" key="4">
    <source>
        <dbReference type="Pfam" id="PF06452"/>
    </source>
</evidence>
<dbReference type="SUPFAM" id="SSF49899">
    <property type="entry name" value="Concanavalin A-like lectins/glucanases"/>
    <property type="match status" value="1"/>
</dbReference>
<evidence type="ECO:0000313" key="8">
    <source>
        <dbReference type="Proteomes" id="UP000003490"/>
    </source>
</evidence>
<feature type="domain" description="Ig-like" evidence="5">
    <location>
        <begin position="1576"/>
        <end position="1640"/>
    </location>
</feature>
<keyword evidence="2" id="KW-0812">Transmembrane</keyword>
<dbReference type="InterPro" id="IPR022038">
    <property type="entry name" value="Ig-like_bact"/>
</dbReference>
<sequence length="1797" mass="195038">MKKALSGILAALVLLSSLPTAMTASALPSDSDVEDRTIGHEVYVSTTGNDDTGDGSQGKPFATIEKAKEHVRTLDKDSGDIVVKIAGGLYELEDTIVFDENDSGNENCTIYYEAVDGEEPIISGGKLLEGDWEEATEVDWLDDGIKAYKTDLVRNDKLRAIYVNGERASMTRRSGKPTKAVGNYSVTKGQADWAWISKSGIKEGNVFAADFGLPADTRNPQNIELESGSTWVKAIVCADTLEETPEGDTQVNFQMPYAAIAQQPSWNCNYNPTRNNDVVNVFEWLSEPGEFYFDQAGSTLYYIPKEGEDMADAEVIIPELVTLVDIKGSTPKQDYAAHITFRGLTFAYSDWNLAEVDGSHGNATVQGCTYMNKFSTGNWHDDMYRSYDVAPAAVHATSAHDIAILDGKIEMTGYLGFHAENDVYNIEVTGNYIGHTGGGGVTIGHPQHVYENDTEEHWVGGSGSNNAGPDKEKFQNGTEAVPKNIYIRNNYFLENCYFFPGCSPIATYFTQNMWIEHNFIYKCSYSAMSIGWGWCNFDGEVGSDSQLPGLPTTTSRNNHVNYNRIEDYASILQDCGGIYTLGQQGDGTPGGTDYSQYSEFNGNYINVYRETPDWVNEGRWINGFHPDEGSAYILFDSNVITNTLRNVYEMNNWRRKHDLVVTNGFSNSSKSETTAPNCSLDQYVSAESIWPKAGNNVVLNSGLEDEYTYLIDETVMPDSYYELASNVRLSAGDTLNRRGLLEADDEVWLAPAGTKDFAEGPTMTKAAGNEKTITVPTELGEYKLYIKYANGQVSDASEFTVYVGESKDLANVAEGQNYSVSELKPLVLELDTDNYTFTLNGEKIKNGHSISTEASWELKATPIGESKATKTITFTTSVSLANKLLPKNLTVSPEGLVEFAEALNDAGYSIWLAESGLSAFDENDPRQSYAAGDSASMKAPKTPGTYVLSVTKADDKTQIDSQSDAKVRVLNMVTAGNGVATYGTPTIGEGETDPIWNSAPALVIEKHLTMKDNGTASGVAKAMWDEENLYVMVEVQDPVLNNDSGNAHEQDGVEIFVDETNCKASRYQEGMGQYRISYENDQTFNGTGIQEGFESYARIVDGGYVIEAKIPFKTVDPAANDKIGFDVQINDANADGTRQDIVMWYDETGNSWQSGANWGEVTLEEKSPIPTNGLNIWLNADRGVTLGGDDGNSVLSWDSQGSENVTFTAEEESAPKLSTNENGVPSLLFDGASSMSFDGVNFNGKSELTMIVVSHYTGEAVTNPSNNWTSGDQHAAFYVGEAGGWGGLFVSPYHDWTSARFGSGQQFCNIKYYDRDEIDRSAVTIAVKDGTTEKLYVDGVLGTTKENTGAQTANIGTTMYVGKSIVTNADSFFKGTISEILIYDRALSDAEIEQVNTYLTQKYVTSLESITVSGPTKTQYEIGDELDLTGLVVTAHYSDGSEAAVEDYEVSGFDSSTAGEKTITVTYQDKTTTFTVNVKEAAPVVTLESITVSGPTKTEYEIGDELDLTGLVVTAHYSDGNEKVLSAGDYEVSGFDSSTAGEKTITVTYQDKTTTFTVNVKEAAPVVTLESITVSGPTKTEYKIGEELDLTGLVVTAHYSTGDEATVTGYEVSGFDSSTAGEKTITVTYQGKTAAFKVTVKETEKPVVTLESITISGPTKTEYKIGEELDLTGLVVIAHYSDGSYQEVTDYEVSGFDSAAAGEKTVTVTYQGETVSFKITVKEGTASSEQPGESGKPDDNQSSSQPDDTQSSSGSQDDQNIQTGDSMAPYVGVAIVLILLSGLGVAIALIIRRRRLG</sequence>
<evidence type="ECO:0000256" key="3">
    <source>
        <dbReference type="SAM" id="SignalP"/>
    </source>
</evidence>
<dbReference type="Proteomes" id="UP000220611">
    <property type="component" value="Unassembled WGS sequence"/>
</dbReference>
<dbReference type="eggNOG" id="COG0683">
    <property type="taxonomic scope" value="Bacteria"/>
</dbReference>
<dbReference type="SUPFAM" id="SSF51126">
    <property type="entry name" value="Pectin lyase-like"/>
    <property type="match status" value="1"/>
</dbReference>
<gene>
    <name evidence="7" type="ORF">CH238_08690</name>
    <name evidence="6" type="ORF">CLOLEP_00457</name>
</gene>
<feature type="compositionally biased region" description="Low complexity" evidence="1">
    <location>
        <begin position="1740"/>
        <end position="1762"/>
    </location>
</feature>
<dbReference type="InterPro" id="IPR010502">
    <property type="entry name" value="Carb-bd_dom_fam9"/>
</dbReference>
<dbReference type="Gene3D" id="3.30.1910.20">
    <property type="entry name" value="asparaginyl-tRNA synthetase, N-terminal domain"/>
    <property type="match status" value="1"/>
</dbReference>
<dbReference type="EMBL" id="NOXF01000006">
    <property type="protein sequence ID" value="PEQ24262.1"/>
    <property type="molecule type" value="Genomic_DNA"/>
</dbReference>
<dbReference type="SUPFAM" id="SSF49344">
    <property type="entry name" value="CBD9-like"/>
    <property type="match status" value="1"/>
</dbReference>
<dbReference type="GO" id="GO:0016052">
    <property type="term" value="P:carbohydrate catabolic process"/>
    <property type="evidence" value="ECO:0007669"/>
    <property type="project" value="InterPro"/>
</dbReference>
<dbReference type="Pfam" id="PF07523">
    <property type="entry name" value="Big_3"/>
    <property type="match status" value="4"/>
</dbReference>
<proteinExistence type="predicted"/>
<dbReference type="Gene3D" id="2.60.120.200">
    <property type="match status" value="1"/>
</dbReference>
<dbReference type="PANTHER" id="PTHR36453">
    <property type="entry name" value="SECRETED PROTEIN-RELATED"/>
    <property type="match status" value="1"/>
</dbReference>
<accession>A7VPI1</accession>
<comment type="caution">
    <text evidence="6">The sequence shown here is derived from an EMBL/GenBank/DDBJ whole genome shotgun (WGS) entry which is preliminary data.</text>
</comment>
<evidence type="ECO:0000259" key="5">
    <source>
        <dbReference type="Pfam" id="PF07523"/>
    </source>
</evidence>
<dbReference type="GO" id="GO:0004553">
    <property type="term" value="F:hydrolase activity, hydrolyzing O-glycosyl compounds"/>
    <property type="evidence" value="ECO:0007669"/>
    <property type="project" value="InterPro"/>
</dbReference>
<dbReference type="InterPro" id="IPR013320">
    <property type="entry name" value="ConA-like_dom_sf"/>
</dbReference>
<evidence type="ECO:0000313" key="9">
    <source>
        <dbReference type="Proteomes" id="UP000220611"/>
    </source>
</evidence>
<dbReference type="PANTHER" id="PTHR36453:SF1">
    <property type="entry name" value="RIGHT HANDED BETA HELIX DOMAIN-CONTAINING PROTEIN"/>
    <property type="match status" value="1"/>
</dbReference>
<feature type="domain" description="Carbohydrate-binding" evidence="4">
    <location>
        <begin position="989"/>
        <end position="1165"/>
    </location>
</feature>
<evidence type="ECO:0000313" key="7">
    <source>
        <dbReference type="EMBL" id="PEQ24262.1"/>
    </source>
</evidence>
<feature type="domain" description="Ig-like" evidence="5">
    <location>
        <begin position="1414"/>
        <end position="1478"/>
    </location>
</feature>
<feature type="signal peptide" evidence="3">
    <location>
        <begin position="1"/>
        <end position="26"/>
    </location>
</feature>
<feature type="region of interest" description="Disordered" evidence="1">
    <location>
        <begin position="1722"/>
        <end position="1764"/>
    </location>
</feature>
<feature type="domain" description="Ig-like" evidence="5">
    <location>
        <begin position="1494"/>
        <end position="1560"/>
    </location>
</feature>
<dbReference type="Gene3D" id="2.60.40.3630">
    <property type="match status" value="4"/>
</dbReference>
<evidence type="ECO:0000313" key="6">
    <source>
        <dbReference type="EMBL" id="EDO62643.1"/>
    </source>
</evidence>